<dbReference type="EMBL" id="LR796936">
    <property type="protein sequence ID" value="CAB4176756.1"/>
    <property type="molecule type" value="Genomic_DNA"/>
</dbReference>
<accession>A0A6J5SDM4</accession>
<evidence type="ECO:0000313" key="4">
    <source>
        <dbReference type="EMBL" id="CAB4197769.1"/>
    </source>
</evidence>
<sequence>MNPNISKAISGTIIPTGLNVYGEWDVKVTRADGSVEEKTLKNAVTAYGMNRIANRAVQATGTTPFYCLAVGTATAAPADTDGPTSVGECVGGRKQSTNTGASAQSREWIFLTATYAGATDGLTGIDLASAAICDLPTSSAITGGIANRVNSLAVTLAASDFLSLTVRFRVGSHNQAHST</sequence>
<dbReference type="EMBL" id="LR797385">
    <property type="protein sequence ID" value="CAB4212270.1"/>
    <property type="molecule type" value="Genomic_DNA"/>
</dbReference>
<proteinExistence type="predicted"/>
<dbReference type="EMBL" id="LR796850">
    <property type="protein sequence ID" value="CAB4170057.1"/>
    <property type="molecule type" value="Genomic_DNA"/>
</dbReference>
<dbReference type="EMBL" id="LR798371">
    <property type="protein sequence ID" value="CAB5227147.1"/>
    <property type="molecule type" value="Genomic_DNA"/>
</dbReference>
<reference evidence="5" key="1">
    <citation type="submission" date="2020-05" db="EMBL/GenBank/DDBJ databases">
        <authorList>
            <person name="Chiriac C."/>
            <person name="Salcher M."/>
            <person name="Ghai R."/>
            <person name="Kavagutti S V."/>
        </authorList>
    </citation>
    <scope>NUCLEOTIDE SEQUENCE</scope>
</reference>
<protein>
    <submittedName>
        <fullName evidence="5">Uncharacterized protein</fullName>
    </submittedName>
</protein>
<dbReference type="EMBL" id="LR797035">
    <property type="protein sequence ID" value="CAB4183458.1"/>
    <property type="molecule type" value="Genomic_DNA"/>
</dbReference>
<evidence type="ECO:0000313" key="7">
    <source>
        <dbReference type="EMBL" id="CAB5227147.1"/>
    </source>
</evidence>
<evidence type="ECO:0000313" key="5">
    <source>
        <dbReference type="EMBL" id="CAB4212270.1"/>
    </source>
</evidence>
<dbReference type="EMBL" id="LR797447">
    <property type="protein sequence ID" value="CAB4217618.1"/>
    <property type="molecule type" value="Genomic_DNA"/>
</dbReference>
<dbReference type="EMBL" id="LR797256">
    <property type="protein sequence ID" value="CAB4197769.1"/>
    <property type="molecule type" value="Genomic_DNA"/>
</dbReference>
<organism evidence="5">
    <name type="scientific">uncultured Caudovirales phage</name>
    <dbReference type="NCBI Taxonomy" id="2100421"/>
    <lineage>
        <taxon>Viruses</taxon>
        <taxon>Duplodnaviria</taxon>
        <taxon>Heunggongvirae</taxon>
        <taxon>Uroviricota</taxon>
        <taxon>Caudoviricetes</taxon>
        <taxon>Peduoviridae</taxon>
        <taxon>Maltschvirus</taxon>
        <taxon>Maltschvirus maltsch</taxon>
    </lineage>
</organism>
<evidence type="ECO:0000313" key="1">
    <source>
        <dbReference type="EMBL" id="CAB4170057.1"/>
    </source>
</evidence>
<evidence type="ECO:0000313" key="6">
    <source>
        <dbReference type="EMBL" id="CAB4217618.1"/>
    </source>
</evidence>
<evidence type="ECO:0000313" key="2">
    <source>
        <dbReference type="EMBL" id="CAB4176756.1"/>
    </source>
</evidence>
<evidence type="ECO:0000313" key="3">
    <source>
        <dbReference type="EMBL" id="CAB4183458.1"/>
    </source>
</evidence>
<gene>
    <name evidence="3" type="ORF">UFOVP1082_55</name>
    <name evidence="4" type="ORF">UFOVP1322_40</name>
    <name evidence="5" type="ORF">UFOVP1434_3</name>
    <name evidence="7" type="ORF">UFOVP1529_20</name>
    <name evidence="6" type="ORF">UFOVP1593_55</name>
    <name evidence="1" type="ORF">UFOVP906_33</name>
    <name evidence="2" type="ORF">UFOVP992_59</name>
</gene>
<name>A0A6J5SDM4_9CAUD</name>